<dbReference type="Proteomes" id="UP000515369">
    <property type="component" value="Chromosome"/>
</dbReference>
<gene>
    <name evidence="1" type="ORF">H3H32_34390</name>
</gene>
<sequence length="86" mass="9954">MYLEERVERLEHLSVDQGRQLETITRGLADLTVTVNQRFNEVDKRFDKVEADIAELKSGQARLETTVADIQQTQQLILTILQDKLK</sequence>
<dbReference type="Gene3D" id="1.20.5.1070">
    <property type="entry name" value="Head and neck region of the ectodomain of NDV fusion glycoprotein"/>
    <property type="match status" value="1"/>
</dbReference>
<dbReference type="EMBL" id="CP059732">
    <property type="protein sequence ID" value="QMW02925.1"/>
    <property type="molecule type" value="Genomic_DNA"/>
</dbReference>
<keyword evidence="2" id="KW-1185">Reference proteome</keyword>
<organism evidence="1 2">
    <name type="scientific">Spirosoma foliorum</name>
    <dbReference type="NCBI Taxonomy" id="2710596"/>
    <lineage>
        <taxon>Bacteria</taxon>
        <taxon>Pseudomonadati</taxon>
        <taxon>Bacteroidota</taxon>
        <taxon>Cytophagia</taxon>
        <taxon>Cytophagales</taxon>
        <taxon>Cytophagaceae</taxon>
        <taxon>Spirosoma</taxon>
    </lineage>
</organism>
<protein>
    <submittedName>
        <fullName evidence="1">Uncharacterized protein</fullName>
    </submittedName>
</protein>
<dbReference type="KEGG" id="sfol:H3H32_34390"/>
<name>A0A7G5GVN3_9BACT</name>
<proteinExistence type="predicted"/>
<reference evidence="1 2" key="1">
    <citation type="submission" date="2020-07" db="EMBL/GenBank/DDBJ databases">
        <title>Spirosoma foliorum sp. nov., isolated from the leaves on the Nejang mountain Korea, Republic of.</title>
        <authorList>
            <person name="Ho H."/>
            <person name="Lee Y.-J."/>
            <person name="Nurcahyanto D.-A."/>
            <person name="Kim S.-G."/>
        </authorList>
    </citation>
    <scope>NUCLEOTIDE SEQUENCE [LARGE SCALE GENOMIC DNA]</scope>
    <source>
        <strain evidence="1 2">PL0136</strain>
    </source>
</reference>
<dbReference type="AlphaFoldDB" id="A0A7G5GVN3"/>
<evidence type="ECO:0000313" key="1">
    <source>
        <dbReference type="EMBL" id="QMW02925.1"/>
    </source>
</evidence>
<evidence type="ECO:0000313" key="2">
    <source>
        <dbReference type="Proteomes" id="UP000515369"/>
    </source>
</evidence>
<dbReference type="RefSeq" id="WP_182460217.1">
    <property type="nucleotide sequence ID" value="NZ_CP059732.1"/>
</dbReference>
<accession>A0A7G5GVN3</accession>